<comment type="caution">
    <text evidence="11">The sequence shown here is derived from an EMBL/GenBank/DDBJ whole genome shotgun (WGS) entry which is preliminary data.</text>
</comment>
<dbReference type="GO" id="GO:0000184">
    <property type="term" value="P:nuclear-transcribed mRNA catabolic process, nonsense-mediated decay"/>
    <property type="evidence" value="ECO:0007669"/>
    <property type="project" value="InterPro"/>
</dbReference>
<accession>A0A7J7INT7</accession>
<evidence type="ECO:0000256" key="6">
    <source>
        <dbReference type="ARBA" id="ARBA00022801"/>
    </source>
</evidence>
<dbReference type="Gene3D" id="3.90.79.10">
    <property type="entry name" value="Nucleoside Triphosphate Pyrophosphohydrolase"/>
    <property type="match status" value="1"/>
</dbReference>
<dbReference type="InterPro" id="IPR029058">
    <property type="entry name" value="AB_hydrolase_fold"/>
</dbReference>
<keyword evidence="4" id="KW-0963">Cytoplasm</keyword>
<dbReference type="Proteomes" id="UP000530660">
    <property type="component" value="Unassembled WGS sequence"/>
</dbReference>
<dbReference type="EMBL" id="VWRR01000003">
    <property type="protein sequence ID" value="KAF6004380.1"/>
    <property type="molecule type" value="Genomic_DNA"/>
</dbReference>
<sequence>MPIIGPNGDDANDTFVEQLVASAKAAVDFLVSNGYADRERIAIGGHSYGAFMTANLLCHAPGLFCCGIARSGAYNRTLTPFGFQNEQRTLWQARDIYVRLSPYLYANQIEAPLLLIHGDDDDNPGTYPLQSERFFQALKGHGKIARLVLLPLESHSYQARESVLHVLAEMDSWLKRWCLNEQPPTAHQSLSRLKRLFFTIEEAHWFYLDFYRDHNTKLPALSLPDFASRLFEQVEFLRPYVQHLGRLFADFQAYKREVPTAGVAMLNENLDKVLLIRSWQRQQWSFPKGKIAKGETHLQCAIREATEETGFDVSNYIQADTYVDAQVHARPCRLFMAIGVPESASFQPLVRKEVSEIRWFSVLPLARHLRATSENDRQPDWPAPTKFQAVRPFLHWIRNVTKRLRQVRKQTGTSPGSIALRTVSDTDLPGTDETPRVDTRHQPTSPHWASQAAGQQMETASFESSQGNVVHRYANALYLDPLRHFSIDRQQLLAIFEEAFANHGHEAQRPAQPRKDAVVNRSPQEGCHFQPKKYVCLDERTSVVSDTYPSGRCSGRHLSFMSASLRERRHSTRHLLDGTTGRVRRYLETSISKVQR</sequence>
<dbReference type="GO" id="GO:0000290">
    <property type="term" value="P:deadenylation-dependent decapping of nuclear-transcribed mRNA"/>
    <property type="evidence" value="ECO:0007669"/>
    <property type="project" value="InterPro"/>
</dbReference>
<dbReference type="PROSITE" id="PS51462">
    <property type="entry name" value="NUDIX"/>
    <property type="match status" value="1"/>
</dbReference>
<dbReference type="InterPro" id="IPR001375">
    <property type="entry name" value="Peptidase_S9_cat"/>
</dbReference>
<comment type="cofactor">
    <cofactor evidence="1">
        <name>Mn(2+)</name>
        <dbReference type="ChEBI" id="CHEBI:29035"/>
    </cofactor>
</comment>
<dbReference type="PANTHER" id="PTHR23114">
    <property type="entry name" value="M7GPPPN-MRNA HYDROLASE"/>
    <property type="match status" value="1"/>
</dbReference>
<reference evidence="11 12" key="1">
    <citation type="journal article" date="2020" name="J. Phycol.">
        <title>Comparative genome analysis reveals Cyanidiococcus gen. nov., a new extremophilic red algal genus sister to Cyanidioschyzon (Cyanidioschyzonaceae, Rhodophyta).</title>
        <authorList>
            <person name="Liu S.-L."/>
            <person name="Chiang Y.-R."/>
            <person name="Yoon H.S."/>
            <person name="Fu H.-Y."/>
        </authorList>
    </citation>
    <scope>NUCLEOTIDE SEQUENCE [LARGE SCALE GENOMIC DNA]</scope>
    <source>
        <strain evidence="11 12">THAL066</strain>
    </source>
</reference>
<dbReference type="GO" id="GO:0005737">
    <property type="term" value="C:cytoplasm"/>
    <property type="evidence" value="ECO:0007669"/>
    <property type="project" value="UniProtKB-SubCell"/>
</dbReference>
<dbReference type="Pfam" id="PF00326">
    <property type="entry name" value="Peptidase_S9"/>
    <property type="match status" value="1"/>
</dbReference>
<gene>
    <name evidence="11" type="ORF">F1559_001185</name>
</gene>
<comment type="similarity">
    <text evidence="3">Belongs to the Nudix hydrolase family. DCP2 subfamily.</text>
</comment>
<dbReference type="FunFam" id="3.90.79.10:FF:000003">
    <property type="entry name" value="M7GpppN-mRNA hydrolase isoform 2"/>
    <property type="match status" value="1"/>
</dbReference>
<dbReference type="SUPFAM" id="SSF140586">
    <property type="entry name" value="Dcp2 domain-like"/>
    <property type="match status" value="1"/>
</dbReference>
<evidence type="ECO:0000256" key="2">
    <source>
        <dbReference type="ARBA" id="ARBA00004496"/>
    </source>
</evidence>
<dbReference type="PROSITE" id="PS00893">
    <property type="entry name" value="NUDIX_BOX"/>
    <property type="match status" value="1"/>
</dbReference>
<keyword evidence="6" id="KW-0378">Hydrolase</keyword>
<evidence type="ECO:0000256" key="4">
    <source>
        <dbReference type="ARBA" id="ARBA00022490"/>
    </source>
</evidence>
<dbReference type="Gene3D" id="3.40.50.1820">
    <property type="entry name" value="alpha/beta hydrolase"/>
    <property type="match status" value="1"/>
</dbReference>
<keyword evidence="8" id="KW-0464">Manganese</keyword>
<evidence type="ECO:0000256" key="8">
    <source>
        <dbReference type="ARBA" id="ARBA00023211"/>
    </source>
</evidence>
<dbReference type="InterPro" id="IPR000086">
    <property type="entry name" value="NUDIX_hydrolase_dom"/>
</dbReference>
<dbReference type="GO" id="GO:0030145">
    <property type="term" value="F:manganese ion binding"/>
    <property type="evidence" value="ECO:0007669"/>
    <property type="project" value="InterPro"/>
</dbReference>
<evidence type="ECO:0000313" key="11">
    <source>
        <dbReference type="EMBL" id="KAF6004380.1"/>
    </source>
</evidence>
<dbReference type="InterPro" id="IPR044099">
    <property type="entry name" value="Dcp2_NUDIX"/>
</dbReference>
<dbReference type="SUPFAM" id="SSF53474">
    <property type="entry name" value="alpha/beta-Hydrolases"/>
    <property type="match status" value="1"/>
</dbReference>
<dbReference type="InterPro" id="IPR036189">
    <property type="entry name" value="DCP2_BoxA_sf"/>
</dbReference>
<feature type="domain" description="Nudix hydrolase" evidence="10">
    <location>
        <begin position="256"/>
        <end position="383"/>
    </location>
</feature>
<dbReference type="PANTHER" id="PTHR23114:SF17">
    <property type="entry name" value="M7GPPPN-MRNA HYDROLASE"/>
    <property type="match status" value="1"/>
</dbReference>
<dbReference type="Pfam" id="PF00293">
    <property type="entry name" value="NUDIX"/>
    <property type="match status" value="1"/>
</dbReference>
<dbReference type="OrthoDB" id="18996at2759"/>
<evidence type="ECO:0000256" key="9">
    <source>
        <dbReference type="SAM" id="MobiDB-lite"/>
    </source>
</evidence>
<feature type="region of interest" description="Disordered" evidence="9">
    <location>
        <begin position="408"/>
        <end position="447"/>
    </location>
</feature>
<dbReference type="GO" id="GO:0003723">
    <property type="term" value="F:RNA binding"/>
    <property type="evidence" value="ECO:0007669"/>
    <property type="project" value="UniProtKB-KW"/>
</dbReference>
<dbReference type="SMART" id="SM01125">
    <property type="entry name" value="DCP2"/>
    <property type="match status" value="1"/>
</dbReference>
<evidence type="ECO:0000256" key="3">
    <source>
        <dbReference type="ARBA" id="ARBA00005279"/>
    </source>
</evidence>
<protein>
    <recommendedName>
        <fullName evidence="10">Nudix hydrolase domain-containing protein</fullName>
    </recommendedName>
</protein>
<keyword evidence="12" id="KW-1185">Reference proteome</keyword>
<dbReference type="InterPro" id="IPR015797">
    <property type="entry name" value="NUDIX_hydrolase-like_dom_sf"/>
</dbReference>
<proteinExistence type="inferred from homology"/>
<dbReference type="Pfam" id="PF05026">
    <property type="entry name" value="DCP2"/>
    <property type="match status" value="1"/>
</dbReference>
<dbReference type="Gene3D" id="1.10.10.1050">
    <property type="entry name" value="Dcp2, box A domain"/>
    <property type="match status" value="1"/>
</dbReference>
<dbReference type="AlphaFoldDB" id="A0A7J7INT7"/>
<dbReference type="InterPro" id="IPR007722">
    <property type="entry name" value="DCP2_BoxA"/>
</dbReference>
<dbReference type="GO" id="GO:0006508">
    <property type="term" value="P:proteolysis"/>
    <property type="evidence" value="ECO:0007669"/>
    <property type="project" value="InterPro"/>
</dbReference>
<comment type="subcellular location">
    <subcellularLocation>
        <location evidence="2">Cytoplasm</location>
    </subcellularLocation>
</comment>
<dbReference type="CDD" id="cd03672">
    <property type="entry name" value="NUDIX_Dcp2p_Nudt20"/>
    <property type="match status" value="1"/>
</dbReference>
<evidence type="ECO:0000256" key="7">
    <source>
        <dbReference type="ARBA" id="ARBA00022884"/>
    </source>
</evidence>
<organism evidence="11 12">
    <name type="scientific">Cyanidiococcus yangmingshanensis</name>
    <dbReference type="NCBI Taxonomy" id="2690220"/>
    <lineage>
        <taxon>Eukaryota</taxon>
        <taxon>Rhodophyta</taxon>
        <taxon>Bangiophyceae</taxon>
        <taxon>Cyanidiales</taxon>
        <taxon>Cyanidiaceae</taxon>
        <taxon>Cyanidiococcus</taxon>
    </lineage>
</organism>
<evidence type="ECO:0000256" key="5">
    <source>
        <dbReference type="ARBA" id="ARBA00022723"/>
    </source>
</evidence>
<dbReference type="GO" id="GO:0140933">
    <property type="term" value="F:5'-(N(7)-methylguanosine 5'-triphospho)-[mRNA] hydrolase activity"/>
    <property type="evidence" value="ECO:0007669"/>
    <property type="project" value="InterPro"/>
</dbReference>
<evidence type="ECO:0000313" key="12">
    <source>
        <dbReference type="Proteomes" id="UP000530660"/>
    </source>
</evidence>
<dbReference type="SUPFAM" id="SSF55811">
    <property type="entry name" value="Nudix"/>
    <property type="match status" value="1"/>
</dbReference>
<evidence type="ECO:0000256" key="1">
    <source>
        <dbReference type="ARBA" id="ARBA00001936"/>
    </source>
</evidence>
<keyword evidence="7" id="KW-0694">RNA-binding</keyword>
<dbReference type="InterPro" id="IPR020084">
    <property type="entry name" value="NUDIX_hydrolase_CS"/>
</dbReference>
<dbReference type="GO" id="GO:0008236">
    <property type="term" value="F:serine-type peptidase activity"/>
    <property type="evidence" value="ECO:0007669"/>
    <property type="project" value="InterPro"/>
</dbReference>
<keyword evidence="5" id="KW-0479">Metal-binding</keyword>
<evidence type="ECO:0000259" key="10">
    <source>
        <dbReference type="PROSITE" id="PS51462"/>
    </source>
</evidence>
<name>A0A7J7INT7_9RHOD</name>